<dbReference type="Pfam" id="PF02322">
    <property type="entry name" value="Cyt_bd_oxida_II"/>
    <property type="match status" value="1"/>
</dbReference>
<feature type="transmembrane region" description="Helical" evidence="7">
    <location>
        <begin position="84"/>
        <end position="104"/>
    </location>
</feature>
<keyword evidence="9" id="KW-1185">Reference proteome</keyword>
<accession>A0A4Z0GRX6</accession>
<name>A0A4Z0GRX6_9BACL</name>
<keyword evidence="4 7" id="KW-0812">Transmembrane</keyword>
<keyword evidence="6 7" id="KW-0472">Membrane</keyword>
<evidence type="ECO:0000256" key="1">
    <source>
        <dbReference type="ARBA" id="ARBA00004651"/>
    </source>
</evidence>
<evidence type="ECO:0000256" key="4">
    <source>
        <dbReference type="ARBA" id="ARBA00022692"/>
    </source>
</evidence>
<feature type="transmembrane region" description="Helical" evidence="7">
    <location>
        <begin position="54"/>
        <end position="72"/>
    </location>
</feature>
<feature type="transmembrane region" description="Helical" evidence="7">
    <location>
        <begin position="305"/>
        <end position="324"/>
    </location>
</feature>
<feature type="transmembrane region" description="Helical" evidence="7">
    <location>
        <begin position="237"/>
        <end position="256"/>
    </location>
</feature>
<keyword evidence="3" id="KW-1003">Cell membrane</keyword>
<reference evidence="8 9" key="1">
    <citation type="journal article" date="2015" name="Int. J. Syst. Evol. Microbiol.">
        <title>Sporolactobacillus shoreae sp. nov. and Sporolactobacillus spathodeae sp. nov., two spore-forming lactic acid bacteria isolated from tree barks in Thailand.</title>
        <authorList>
            <person name="Thamacharoensuk T."/>
            <person name="Kitahara M."/>
            <person name="Ohkuma M."/>
            <person name="Thongchul N."/>
            <person name="Tanasupawat S."/>
        </authorList>
    </citation>
    <scope>NUCLEOTIDE SEQUENCE [LARGE SCALE GENOMIC DNA]</scope>
    <source>
        <strain evidence="8 9">BK92</strain>
    </source>
</reference>
<sequence>MPESLIMILLWILLYSYLILSSIDFGTSFHYFYGRTVYRQDSTFTLIHDYLSPVSEVINICFVLLFAAVISFSPDIFLGLQTQLAFSGILAVLLILLKGTFFALSELLPKESKVNSICIAGNGITGLFVPAALSISMVVSEGGFDSSGTDGIMVFVGKLLSSTYFWSVMIVTVVSIFYISSMYLTYFAHASRNETLSERMRGQALFWSMPTVLASGFVFVGLEIQNPDHFMNTLNESWMFLLSLICLLFSVMLVFIKRWYRLSFYLVMGQYFFALMGYGVSHLPYIIYPDLRVSASAARFTSGPLFFFAALILSFLAVILVLMIKSSMVRHNSDLRRSNGE</sequence>
<evidence type="ECO:0000313" key="9">
    <source>
        <dbReference type="Proteomes" id="UP000298347"/>
    </source>
</evidence>
<dbReference type="Proteomes" id="UP000298347">
    <property type="component" value="Unassembled WGS sequence"/>
</dbReference>
<dbReference type="AlphaFoldDB" id="A0A4Z0GRX6"/>
<evidence type="ECO:0000256" key="6">
    <source>
        <dbReference type="ARBA" id="ARBA00023136"/>
    </source>
</evidence>
<comment type="caution">
    <text evidence="8">The sequence shown here is derived from an EMBL/GenBank/DDBJ whole genome shotgun (WGS) entry which is preliminary data.</text>
</comment>
<evidence type="ECO:0000256" key="2">
    <source>
        <dbReference type="ARBA" id="ARBA00007543"/>
    </source>
</evidence>
<proteinExistence type="inferred from homology"/>
<dbReference type="EMBL" id="SRJD01000001">
    <property type="protein sequence ID" value="TGB00164.1"/>
    <property type="molecule type" value="Genomic_DNA"/>
</dbReference>
<organism evidence="8 9">
    <name type="scientific">Sporolactobacillus shoreae</name>
    <dbReference type="NCBI Taxonomy" id="1465501"/>
    <lineage>
        <taxon>Bacteria</taxon>
        <taxon>Bacillati</taxon>
        <taxon>Bacillota</taxon>
        <taxon>Bacilli</taxon>
        <taxon>Bacillales</taxon>
        <taxon>Sporolactobacillaceae</taxon>
        <taxon>Sporolactobacillus</taxon>
    </lineage>
</organism>
<keyword evidence="5 7" id="KW-1133">Transmembrane helix</keyword>
<comment type="subcellular location">
    <subcellularLocation>
        <location evidence="1">Cell membrane</location>
        <topology evidence="1">Multi-pass membrane protein</topology>
    </subcellularLocation>
</comment>
<evidence type="ECO:0000256" key="3">
    <source>
        <dbReference type="ARBA" id="ARBA00022475"/>
    </source>
</evidence>
<feature type="transmembrane region" description="Helical" evidence="7">
    <location>
        <begin position="204"/>
        <end position="225"/>
    </location>
</feature>
<protein>
    <submittedName>
        <fullName evidence="8">Cytochrome d ubiquinol oxidase subunit II</fullName>
    </submittedName>
</protein>
<feature type="transmembrane region" description="Helical" evidence="7">
    <location>
        <begin position="116"/>
        <end position="139"/>
    </location>
</feature>
<gene>
    <name evidence="8" type="ORF">E4665_00355</name>
</gene>
<evidence type="ECO:0000256" key="5">
    <source>
        <dbReference type="ARBA" id="ARBA00022989"/>
    </source>
</evidence>
<evidence type="ECO:0000256" key="7">
    <source>
        <dbReference type="SAM" id="Phobius"/>
    </source>
</evidence>
<dbReference type="GO" id="GO:0005886">
    <property type="term" value="C:plasma membrane"/>
    <property type="evidence" value="ECO:0007669"/>
    <property type="project" value="UniProtKB-SubCell"/>
</dbReference>
<dbReference type="RefSeq" id="WP_135346810.1">
    <property type="nucleotide sequence ID" value="NZ_SRJD01000001.1"/>
</dbReference>
<feature type="transmembrane region" description="Helical" evidence="7">
    <location>
        <begin position="263"/>
        <end position="285"/>
    </location>
</feature>
<dbReference type="InterPro" id="IPR003317">
    <property type="entry name" value="Cyt-d_oxidase_su2"/>
</dbReference>
<dbReference type="OrthoDB" id="2416742at2"/>
<feature type="transmembrane region" description="Helical" evidence="7">
    <location>
        <begin position="6"/>
        <end position="33"/>
    </location>
</feature>
<feature type="transmembrane region" description="Helical" evidence="7">
    <location>
        <begin position="164"/>
        <end position="184"/>
    </location>
</feature>
<evidence type="ECO:0000313" key="8">
    <source>
        <dbReference type="EMBL" id="TGB00164.1"/>
    </source>
</evidence>
<comment type="similarity">
    <text evidence="2">Belongs to the cytochrome ubiquinol oxidase subunit 2 family.</text>
</comment>